<dbReference type="SUPFAM" id="SSF56784">
    <property type="entry name" value="HAD-like"/>
    <property type="match status" value="1"/>
</dbReference>
<gene>
    <name evidence="1" type="ORF">JHE00_10675</name>
</gene>
<sequence>MGAPLAAFEPAYWAARDAYDRGASDLEFWSTVGDALDVRVDEATSARLTELDIEGWSHVAPESLELVESLAEAGAALAVLSNAPVSFARFAEEQPWTRHFSELLFSGDVGMAKPDAKIFELLLARLGAEPGDCLFFDDRQANVDGARAAGLHAHVWQGIPSADELL</sequence>
<dbReference type="Proteomes" id="UP000635245">
    <property type="component" value="Unassembled WGS sequence"/>
</dbReference>
<dbReference type="Gene3D" id="3.40.50.1000">
    <property type="entry name" value="HAD superfamily/HAD-like"/>
    <property type="match status" value="1"/>
</dbReference>
<dbReference type="PRINTS" id="PR00413">
    <property type="entry name" value="HADHALOGNASE"/>
</dbReference>
<evidence type="ECO:0000313" key="1">
    <source>
        <dbReference type="EMBL" id="MBK1784790.1"/>
    </source>
</evidence>
<reference evidence="1" key="1">
    <citation type="submission" date="2020-12" db="EMBL/GenBank/DDBJ databases">
        <title>Prauserella sp. ASG 168, a novel actinomycete isolated from cave rock.</title>
        <authorList>
            <person name="Suriyachadkun C."/>
        </authorList>
    </citation>
    <scope>NUCLEOTIDE SEQUENCE</scope>
    <source>
        <strain evidence="1">ASG 168</strain>
    </source>
</reference>
<dbReference type="PANTHER" id="PTHR43611">
    <property type="entry name" value="ALPHA-D-GLUCOSE 1-PHOSPHATE PHOSPHATASE"/>
    <property type="match status" value="1"/>
</dbReference>
<dbReference type="Pfam" id="PF00702">
    <property type="entry name" value="Hydrolase"/>
    <property type="match status" value="1"/>
</dbReference>
<dbReference type="AlphaFoldDB" id="A0A934QQK6"/>
<dbReference type="InterPro" id="IPR006439">
    <property type="entry name" value="HAD-SF_hydro_IA"/>
</dbReference>
<name>A0A934QQK6_9PSEU</name>
<proteinExistence type="predicted"/>
<accession>A0A934QQK6</accession>
<evidence type="ECO:0000313" key="2">
    <source>
        <dbReference type="Proteomes" id="UP000635245"/>
    </source>
</evidence>
<dbReference type="PANTHER" id="PTHR43611:SF3">
    <property type="entry name" value="FLAVIN MONONUCLEOTIDE HYDROLASE 1, CHLOROPLATIC"/>
    <property type="match status" value="1"/>
</dbReference>
<protein>
    <submittedName>
        <fullName evidence="1">HAD family phosphatase</fullName>
    </submittedName>
</protein>
<dbReference type="CDD" id="cd02603">
    <property type="entry name" value="HAD_sEH-N_like"/>
    <property type="match status" value="1"/>
</dbReference>
<dbReference type="InterPro" id="IPR023214">
    <property type="entry name" value="HAD_sf"/>
</dbReference>
<organism evidence="1 2">
    <name type="scientific">Prauserella cavernicola</name>
    <dbReference type="NCBI Taxonomy" id="2800127"/>
    <lineage>
        <taxon>Bacteria</taxon>
        <taxon>Bacillati</taxon>
        <taxon>Actinomycetota</taxon>
        <taxon>Actinomycetes</taxon>
        <taxon>Pseudonocardiales</taxon>
        <taxon>Pseudonocardiaceae</taxon>
        <taxon>Prauserella</taxon>
    </lineage>
</organism>
<dbReference type="NCBIfam" id="TIGR01509">
    <property type="entry name" value="HAD-SF-IA-v3"/>
    <property type="match status" value="1"/>
</dbReference>
<dbReference type="InterPro" id="IPR036412">
    <property type="entry name" value="HAD-like_sf"/>
</dbReference>
<comment type="caution">
    <text evidence="1">The sequence shown here is derived from an EMBL/GenBank/DDBJ whole genome shotgun (WGS) entry which is preliminary data.</text>
</comment>
<keyword evidence="2" id="KW-1185">Reference proteome</keyword>
<dbReference type="EMBL" id="JAENJH010000002">
    <property type="protein sequence ID" value="MBK1784790.1"/>
    <property type="molecule type" value="Genomic_DNA"/>
</dbReference>